<proteinExistence type="predicted"/>
<protein>
    <submittedName>
        <fullName evidence="2">Uncharacterized protein</fullName>
    </submittedName>
</protein>
<name>A0A0E9VP56_ANGAN</name>
<organism evidence="2">
    <name type="scientific">Anguilla anguilla</name>
    <name type="common">European freshwater eel</name>
    <name type="synonym">Muraena anguilla</name>
    <dbReference type="NCBI Taxonomy" id="7936"/>
    <lineage>
        <taxon>Eukaryota</taxon>
        <taxon>Metazoa</taxon>
        <taxon>Chordata</taxon>
        <taxon>Craniata</taxon>
        <taxon>Vertebrata</taxon>
        <taxon>Euteleostomi</taxon>
        <taxon>Actinopterygii</taxon>
        <taxon>Neopterygii</taxon>
        <taxon>Teleostei</taxon>
        <taxon>Anguilliformes</taxon>
        <taxon>Anguillidae</taxon>
        <taxon>Anguilla</taxon>
    </lineage>
</organism>
<evidence type="ECO:0000256" key="1">
    <source>
        <dbReference type="SAM" id="Phobius"/>
    </source>
</evidence>
<dbReference type="EMBL" id="GBXM01028663">
    <property type="protein sequence ID" value="JAH79914.1"/>
    <property type="molecule type" value="Transcribed_RNA"/>
</dbReference>
<dbReference type="AlphaFoldDB" id="A0A0E9VP56"/>
<reference evidence="2" key="1">
    <citation type="submission" date="2014-11" db="EMBL/GenBank/DDBJ databases">
        <authorList>
            <person name="Amaro Gonzalez C."/>
        </authorList>
    </citation>
    <scope>NUCLEOTIDE SEQUENCE</scope>
</reference>
<sequence>MLCSLDHCKFLEFLFLVQLCFWFSFLFSKFFI</sequence>
<evidence type="ECO:0000313" key="2">
    <source>
        <dbReference type="EMBL" id="JAH79914.1"/>
    </source>
</evidence>
<accession>A0A0E9VP56</accession>
<feature type="transmembrane region" description="Helical" evidence="1">
    <location>
        <begin position="12"/>
        <end position="31"/>
    </location>
</feature>
<keyword evidence="1" id="KW-0472">Membrane</keyword>
<keyword evidence="1" id="KW-0812">Transmembrane</keyword>
<reference evidence="2" key="2">
    <citation type="journal article" date="2015" name="Fish Shellfish Immunol.">
        <title>Early steps in the European eel (Anguilla anguilla)-Vibrio vulnificus interaction in the gills: Role of the RtxA13 toxin.</title>
        <authorList>
            <person name="Callol A."/>
            <person name="Pajuelo D."/>
            <person name="Ebbesson L."/>
            <person name="Teles M."/>
            <person name="MacKenzie S."/>
            <person name="Amaro C."/>
        </authorList>
    </citation>
    <scope>NUCLEOTIDE SEQUENCE</scope>
</reference>
<keyword evidence="1" id="KW-1133">Transmembrane helix</keyword>